<evidence type="ECO:0000259" key="2">
    <source>
        <dbReference type="PROSITE" id="PS50994"/>
    </source>
</evidence>
<dbReference type="InterPro" id="IPR001584">
    <property type="entry name" value="Integrase_cat-core"/>
</dbReference>
<dbReference type="GO" id="GO:0005634">
    <property type="term" value="C:nucleus"/>
    <property type="evidence" value="ECO:0007669"/>
    <property type="project" value="UniProtKB-ARBA"/>
</dbReference>
<protein>
    <recommendedName>
        <fullName evidence="2">Integrase catalytic domain-containing protein</fullName>
    </recommendedName>
</protein>
<dbReference type="AlphaFoldDB" id="A0A9Q3PYJ2"/>
<dbReference type="PANTHER" id="PTHR37984">
    <property type="entry name" value="PROTEIN CBG26694"/>
    <property type="match status" value="1"/>
</dbReference>
<dbReference type="Proteomes" id="UP000765509">
    <property type="component" value="Unassembled WGS sequence"/>
</dbReference>
<dbReference type="GO" id="GO:0015074">
    <property type="term" value="P:DNA integration"/>
    <property type="evidence" value="ECO:0007669"/>
    <property type="project" value="InterPro"/>
</dbReference>
<organism evidence="3 4">
    <name type="scientific">Austropuccinia psidii MF-1</name>
    <dbReference type="NCBI Taxonomy" id="1389203"/>
    <lineage>
        <taxon>Eukaryota</taxon>
        <taxon>Fungi</taxon>
        <taxon>Dikarya</taxon>
        <taxon>Basidiomycota</taxon>
        <taxon>Pucciniomycotina</taxon>
        <taxon>Pucciniomycetes</taxon>
        <taxon>Pucciniales</taxon>
        <taxon>Sphaerophragmiaceae</taxon>
        <taxon>Austropuccinia</taxon>
    </lineage>
</organism>
<proteinExistence type="predicted"/>
<dbReference type="EMBL" id="AVOT02101593">
    <property type="protein sequence ID" value="MBW0577880.1"/>
    <property type="molecule type" value="Genomic_DNA"/>
</dbReference>
<dbReference type="Gene3D" id="3.30.420.10">
    <property type="entry name" value="Ribonuclease H-like superfamily/Ribonuclease H"/>
    <property type="match status" value="1"/>
</dbReference>
<keyword evidence="4" id="KW-1185">Reference proteome</keyword>
<gene>
    <name evidence="3" type="ORF">O181_117595</name>
</gene>
<evidence type="ECO:0000313" key="3">
    <source>
        <dbReference type="EMBL" id="MBW0577880.1"/>
    </source>
</evidence>
<dbReference type="SUPFAM" id="SSF53098">
    <property type="entry name" value="Ribonuclease H-like"/>
    <property type="match status" value="1"/>
</dbReference>
<evidence type="ECO:0000313" key="4">
    <source>
        <dbReference type="Proteomes" id="UP000765509"/>
    </source>
</evidence>
<sequence>MDAVHIKAGRWKYFLVERDEFSGWPETVSLTRLTAKSVSEWFNSELICRYGAPKEVTVDGGAEFGKELQEAVKRKGSRIIITTPYHPEPQGMVKRGHKQLKDALVRMCGENGSTCKEYPPIVTLSDIISEKRTTGYSPFELQFGEQAVLPI</sequence>
<dbReference type="InterPro" id="IPR012337">
    <property type="entry name" value="RNaseH-like_sf"/>
</dbReference>
<dbReference type="InterPro" id="IPR050951">
    <property type="entry name" value="Retrovirus_Pol_polyprotein"/>
</dbReference>
<dbReference type="OrthoDB" id="446925at2759"/>
<accession>A0A9Q3PYJ2</accession>
<name>A0A9Q3PYJ2_9BASI</name>
<feature type="domain" description="Integrase catalytic" evidence="2">
    <location>
        <begin position="1"/>
        <end position="146"/>
    </location>
</feature>
<dbReference type="Pfam" id="PF00665">
    <property type="entry name" value="rve"/>
    <property type="match status" value="1"/>
</dbReference>
<dbReference type="PANTHER" id="PTHR37984:SF5">
    <property type="entry name" value="PROTEIN NYNRIN-LIKE"/>
    <property type="match status" value="1"/>
</dbReference>
<keyword evidence="1" id="KW-0694">RNA-binding</keyword>
<evidence type="ECO:0000256" key="1">
    <source>
        <dbReference type="ARBA" id="ARBA00022884"/>
    </source>
</evidence>
<comment type="caution">
    <text evidence="3">The sequence shown here is derived from an EMBL/GenBank/DDBJ whole genome shotgun (WGS) entry which is preliminary data.</text>
</comment>
<dbReference type="InterPro" id="IPR036397">
    <property type="entry name" value="RNaseH_sf"/>
</dbReference>
<reference evidence="3" key="1">
    <citation type="submission" date="2021-03" db="EMBL/GenBank/DDBJ databases">
        <title>Draft genome sequence of rust myrtle Austropuccinia psidii MF-1, a brazilian biotype.</title>
        <authorList>
            <person name="Quecine M.C."/>
            <person name="Pachon D.M.R."/>
            <person name="Bonatelli M.L."/>
            <person name="Correr F.H."/>
            <person name="Franceschini L.M."/>
            <person name="Leite T.F."/>
            <person name="Margarido G.R.A."/>
            <person name="Almeida C.A."/>
            <person name="Ferrarezi J.A."/>
            <person name="Labate C.A."/>
        </authorList>
    </citation>
    <scope>NUCLEOTIDE SEQUENCE</scope>
    <source>
        <strain evidence="3">MF-1</strain>
    </source>
</reference>
<dbReference type="GO" id="GO:0003723">
    <property type="term" value="F:RNA binding"/>
    <property type="evidence" value="ECO:0007669"/>
    <property type="project" value="UniProtKB-KW"/>
</dbReference>
<dbReference type="PROSITE" id="PS50994">
    <property type="entry name" value="INTEGRASE"/>
    <property type="match status" value="1"/>
</dbReference>